<evidence type="ECO:0000256" key="2">
    <source>
        <dbReference type="ARBA" id="ARBA00022737"/>
    </source>
</evidence>
<dbReference type="KEGG" id="pmrn:116937419"/>
<dbReference type="InterPro" id="IPR052491">
    <property type="entry name" value="TNFRSF10"/>
</dbReference>
<evidence type="ECO:0000256" key="4">
    <source>
        <dbReference type="ARBA" id="ARBA00023157"/>
    </source>
</evidence>
<keyword evidence="2" id="KW-0677">Repeat</keyword>
<evidence type="ECO:0000313" key="12">
    <source>
        <dbReference type="RefSeq" id="XP_032800391.1"/>
    </source>
</evidence>
<evidence type="ECO:0000313" key="13">
    <source>
        <dbReference type="RefSeq" id="XP_032800392.1"/>
    </source>
</evidence>
<evidence type="ECO:0000313" key="11">
    <source>
        <dbReference type="Proteomes" id="UP001318040"/>
    </source>
</evidence>
<evidence type="ECO:0000256" key="8">
    <source>
        <dbReference type="SAM" id="Phobius"/>
    </source>
</evidence>
<evidence type="ECO:0000256" key="1">
    <source>
        <dbReference type="ARBA" id="ARBA00004370"/>
    </source>
</evidence>
<protein>
    <submittedName>
        <fullName evidence="12 13">Uncharacterized protein LOC116937419 isoform X1</fullName>
    </submittedName>
</protein>
<organism evidence="11 12">
    <name type="scientific">Petromyzon marinus</name>
    <name type="common">Sea lamprey</name>
    <dbReference type="NCBI Taxonomy" id="7757"/>
    <lineage>
        <taxon>Eukaryota</taxon>
        <taxon>Metazoa</taxon>
        <taxon>Chordata</taxon>
        <taxon>Craniata</taxon>
        <taxon>Vertebrata</taxon>
        <taxon>Cyclostomata</taxon>
        <taxon>Hyperoartia</taxon>
        <taxon>Petromyzontiformes</taxon>
        <taxon>Petromyzontidae</taxon>
        <taxon>Petromyzon</taxon>
    </lineage>
</organism>
<dbReference type="Gene3D" id="2.10.50.10">
    <property type="entry name" value="Tumor Necrosis Factor Receptor, subunit A, domain 2"/>
    <property type="match status" value="2"/>
</dbReference>
<dbReference type="PANTHER" id="PTHR46330">
    <property type="entry name" value="TUMOR NECROSIS FACTOR RECEPTOR SUPERFAMILY MEMBER 10B"/>
    <property type="match status" value="1"/>
</dbReference>
<feature type="disulfide bond" evidence="7">
    <location>
        <begin position="105"/>
        <end position="123"/>
    </location>
</feature>
<evidence type="ECO:0000256" key="7">
    <source>
        <dbReference type="PROSITE-ProRule" id="PRU00206"/>
    </source>
</evidence>
<dbReference type="Gene3D" id="1.10.533.10">
    <property type="entry name" value="Death Domain, Fas"/>
    <property type="match status" value="2"/>
</dbReference>
<proteinExistence type="predicted"/>
<feature type="signal peptide" evidence="9">
    <location>
        <begin position="1"/>
        <end position="43"/>
    </location>
</feature>
<evidence type="ECO:0000256" key="6">
    <source>
        <dbReference type="ARBA" id="ARBA00023180"/>
    </source>
</evidence>
<keyword evidence="11" id="KW-1185">Reference proteome</keyword>
<gene>
    <name evidence="12 13" type="primary">LOC116937419</name>
</gene>
<dbReference type="InterPro" id="IPR011029">
    <property type="entry name" value="DEATH-like_dom_sf"/>
</dbReference>
<dbReference type="RefSeq" id="XP_032800392.1">
    <property type="nucleotide sequence ID" value="XM_032944501.1"/>
</dbReference>
<dbReference type="PROSITE" id="PS00652">
    <property type="entry name" value="TNFR_NGFR_1"/>
    <property type="match status" value="1"/>
</dbReference>
<evidence type="ECO:0000256" key="3">
    <source>
        <dbReference type="ARBA" id="ARBA00023136"/>
    </source>
</evidence>
<dbReference type="Pfam" id="PF00020">
    <property type="entry name" value="TNFR_c6"/>
    <property type="match status" value="1"/>
</dbReference>
<dbReference type="SUPFAM" id="SSF57586">
    <property type="entry name" value="TNF receptor-like"/>
    <property type="match status" value="1"/>
</dbReference>
<evidence type="ECO:0000256" key="9">
    <source>
        <dbReference type="SAM" id="SignalP"/>
    </source>
</evidence>
<dbReference type="Proteomes" id="UP001318040">
    <property type="component" value="Unplaced"/>
</dbReference>
<dbReference type="PANTHER" id="PTHR46330:SF6">
    <property type="entry name" value="HEMATOPOIETIC DEATH RECEPTOR-RELATED"/>
    <property type="match status" value="1"/>
</dbReference>
<comment type="subcellular location">
    <subcellularLocation>
        <location evidence="1">Membrane</location>
    </subcellularLocation>
</comment>
<feature type="transmembrane region" description="Helical" evidence="8">
    <location>
        <begin position="152"/>
        <end position="173"/>
    </location>
</feature>
<reference evidence="12 13" key="1">
    <citation type="submission" date="2025-04" db="UniProtKB">
        <authorList>
            <consortium name="RefSeq"/>
        </authorList>
    </citation>
    <scope>IDENTIFICATION</scope>
    <source>
        <tissue evidence="12 13">Sperm</tissue>
    </source>
</reference>
<dbReference type="GO" id="GO:0016020">
    <property type="term" value="C:membrane"/>
    <property type="evidence" value="ECO:0007669"/>
    <property type="project" value="UniProtKB-SubCell"/>
</dbReference>
<feature type="chain" id="PRO_5044709605" evidence="9">
    <location>
        <begin position="44"/>
        <end position="405"/>
    </location>
</feature>
<dbReference type="RefSeq" id="XP_032800391.1">
    <property type="nucleotide sequence ID" value="XM_032944500.1"/>
</dbReference>
<evidence type="ECO:0000259" key="10">
    <source>
        <dbReference type="PROSITE" id="PS50050"/>
    </source>
</evidence>
<dbReference type="InterPro" id="IPR001368">
    <property type="entry name" value="TNFR/NGFR_Cys_rich_reg"/>
</dbReference>
<feature type="disulfide bond" evidence="7">
    <location>
        <begin position="102"/>
        <end position="115"/>
    </location>
</feature>
<feature type="repeat" description="TNFR-Cys" evidence="7">
    <location>
        <begin position="83"/>
        <end position="123"/>
    </location>
</feature>
<keyword evidence="9" id="KW-0732">Signal</keyword>
<feature type="domain" description="TNFR-Cys" evidence="10">
    <location>
        <begin position="83"/>
        <end position="123"/>
    </location>
</feature>
<keyword evidence="8" id="KW-1133">Transmembrane helix</keyword>
<dbReference type="SMART" id="SM00208">
    <property type="entry name" value="TNFR"/>
    <property type="match status" value="2"/>
</dbReference>
<dbReference type="AlphaFoldDB" id="A0AAJ7WJU4"/>
<keyword evidence="3 8" id="KW-0472">Membrane</keyword>
<keyword evidence="6" id="KW-0325">Glycoprotein</keyword>
<feature type="disulfide bond" evidence="7">
    <location>
        <begin position="84"/>
        <end position="99"/>
    </location>
</feature>
<keyword evidence="4 7" id="KW-1015">Disulfide bond</keyword>
<accession>A0AAJ7WJU4</accession>
<evidence type="ECO:0000256" key="5">
    <source>
        <dbReference type="ARBA" id="ARBA00023170"/>
    </source>
</evidence>
<keyword evidence="8" id="KW-0812">Transmembrane</keyword>
<dbReference type="PROSITE" id="PS50050">
    <property type="entry name" value="TNFR_NGFR_2"/>
    <property type="match status" value="1"/>
</dbReference>
<keyword evidence="5" id="KW-0675">Receptor</keyword>
<sequence>MEEFEHLRRGERSIMTSRRNPTGLTIGVKLLLMISLLHKLSLAKECGDGFYKSQRGICCELCPAGTYKMFDCAANKRRARCDLCPEGSFMSRVNHEEKCAPCSSCGQDEEVAHTCSVAQDTVCQCIQGLKRDPGSGICLHENPHTGNYTAPAAAIVLGSILGLVLSAFSLFLLKTKRKWLTLKKTSEHYGTTYRKNNDEGEELAALVFIEVQGSQKSETMKLIRENQENLKAWIGVDPSHLLEHLKDYEWIPHHVYNAARKRHGEECVEHILNHFLKRGDTGCKELWEALFFVRKHYLQLWRWLHNRGDAMQCIRENKSALKLWISRDPHHLLEHLKSQTFISNAVFAKAKGMNGGEKCAELLLNYFIKRGNDDCLQLLISLQAVQDEYPEVKQWLGSLGKLLFI</sequence>
<name>A0AAJ7WJU4_PETMA</name>